<proteinExistence type="predicted"/>
<dbReference type="AlphaFoldDB" id="A0AAN9ILQ9"/>
<reference evidence="1 2" key="1">
    <citation type="submission" date="2024-01" db="EMBL/GenBank/DDBJ databases">
        <title>The genomes of 5 underutilized Papilionoideae crops provide insights into root nodulation and disease resistanc.</title>
        <authorList>
            <person name="Yuan L."/>
        </authorList>
    </citation>
    <scope>NUCLEOTIDE SEQUENCE [LARGE SCALE GENOMIC DNA]</scope>
    <source>
        <strain evidence="1">ZHUSHIDOU_FW_LH</strain>
        <tissue evidence="1">Leaf</tissue>
    </source>
</reference>
<protein>
    <submittedName>
        <fullName evidence="1">Uncharacterized protein</fullName>
    </submittedName>
</protein>
<gene>
    <name evidence="1" type="ORF">RIF29_10298</name>
</gene>
<name>A0AAN9ILQ9_CROPI</name>
<dbReference type="EMBL" id="JAYWIO010000002">
    <property type="protein sequence ID" value="KAK7281921.1"/>
    <property type="molecule type" value="Genomic_DNA"/>
</dbReference>
<evidence type="ECO:0000313" key="2">
    <source>
        <dbReference type="Proteomes" id="UP001372338"/>
    </source>
</evidence>
<organism evidence="1 2">
    <name type="scientific">Crotalaria pallida</name>
    <name type="common">Smooth rattlebox</name>
    <name type="synonym">Crotalaria striata</name>
    <dbReference type="NCBI Taxonomy" id="3830"/>
    <lineage>
        <taxon>Eukaryota</taxon>
        <taxon>Viridiplantae</taxon>
        <taxon>Streptophyta</taxon>
        <taxon>Embryophyta</taxon>
        <taxon>Tracheophyta</taxon>
        <taxon>Spermatophyta</taxon>
        <taxon>Magnoliopsida</taxon>
        <taxon>eudicotyledons</taxon>
        <taxon>Gunneridae</taxon>
        <taxon>Pentapetalae</taxon>
        <taxon>rosids</taxon>
        <taxon>fabids</taxon>
        <taxon>Fabales</taxon>
        <taxon>Fabaceae</taxon>
        <taxon>Papilionoideae</taxon>
        <taxon>50 kb inversion clade</taxon>
        <taxon>genistoids sensu lato</taxon>
        <taxon>core genistoids</taxon>
        <taxon>Crotalarieae</taxon>
        <taxon>Crotalaria</taxon>
    </lineage>
</organism>
<accession>A0AAN9ILQ9</accession>
<dbReference type="Proteomes" id="UP001372338">
    <property type="component" value="Unassembled WGS sequence"/>
</dbReference>
<evidence type="ECO:0000313" key="1">
    <source>
        <dbReference type="EMBL" id="KAK7281921.1"/>
    </source>
</evidence>
<keyword evidence="2" id="KW-1185">Reference proteome</keyword>
<sequence>MAAAPSLYSSFTPKTCSNKTLTLAAFASSPYLCGHIHFPLISVSSSTSTAKTVRNDRRRQLEIVAASLRGLLGGIFRGIDTGEETRKQYVATVSIINGLEAKISALSDSKLREKTFELRGHRGQWWGAGSDGYFWECEVKVIRAKKVKVGCERKGWVCEKMVFEEVYDKNCKTMGVDNKIWVHLEIPIR</sequence>
<comment type="caution">
    <text evidence="1">The sequence shown here is derived from an EMBL/GenBank/DDBJ whole genome shotgun (WGS) entry which is preliminary data.</text>
</comment>